<evidence type="ECO:0000256" key="1">
    <source>
        <dbReference type="ARBA" id="ARBA00004123"/>
    </source>
</evidence>
<evidence type="ECO:0000256" key="5">
    <source>
        <dbReference type="ARBA" id="ARBA00022801"/>
    </source>
</evidence>
<organism evidence="10 11">
    <name type="scientific">Apolygus lucorum</name>
    <name type="common">Small green plant bug</name>
    <name type="synonym">Lygocoris lucorum</name>
    <dbReference type="NCBI Taxonomy" id="248454"/>
    <lineage>
        <taxon>Eukaryota</taxon>
        <taxon>Metazoa</taxon>
        <taxon>Ecdysozoa</taxon>
        <taxon>Arthropoda</taxon>
        <taxon>Hexapoda</taxon>
        <taxon>Insecta</taxon>
        <taxon>Pterygota</taxon>
        <taxon>Neoptera</taxon>
        <taxon>Paraneoptera</taxon>
        <taxon>Hemiptera</taxon>
        <taxon>Heteroptera</taxon>
        <taxon>Panheteroptera</taxon>
        <taxon>Cimicomorpha</taxon>
        <taxon>Miridae</taxon>
        <taxon>Mirini</taxon>
        <taxon>Apolygus</taxon>
    </lineage>
</organism>
<dbReference type="InterPro" id="IPR036265">
    <property type="entry name" value="HIT-like_sf"/>
</dbReference>
<comment type="caution">
    <text evidence="10">The sequence shown here is derived from an EMBL/GenBank/DDBJ whole genome shotgun (WGS) entry which is preliminary data.</text>
</comment>
<comment type="similarity">
    <text evidence="2">Belongs to the HIT family.</text>
</comment>
<comment type="catalytic activity">
    <reaction evidence="9">
        <text>a 5'-end (N(7)-methyl 5'-triphosphoguanosine)-ribonucleoside in mRNA + H2O = N(7)-methyl-GMP + a 5'-end diphospho-ribonucleoside in mRNA + 2 H(+)</text>
        <dbReference type="Rhea" id="RHEA:65388"/>
        <dbReference type="Rhea" id="RHEA-COMP:17165"/>
        <dbReference type="Rhea" id="RHEA-COMP:17167"/>
        <dbReference type="ChEBI" id="CHEBI:15377"/>
        <dbReference type="ChEBI" id="CHEBI:15378"/>
        <dbReference type="ChEBI" id="CHEBI:58285"/>
        <dbReference type="ChEBI" id="CHEBI:156461"/>
        <dbReference type="ChEBI" id="CHEBI:167616"/>
        <dbReference type="EC" id="3.6.1.59"/>
    </reaction>
</comment>
<keyword evidence="5" id="KW-0378">Hydrolase</keyword>
<evidence type="ECO:0000256" key="4">
    <source>
        <dbReference type="ARBA" id="ARBA00015636"/>
    </source>
</evidence>
<name>A0A8S9X3H4_APOLU</name>
<keyword evidence="11" id="KW-1185">Reference proteome</keyword>
<dbReference type="GO" id="GO:0140932">
    <property type="term" value="F:5'-(N(7)-methyl 5'-triphosphoguanosine)-[mRNA] diphosphatase activity"/>
    <property type="evidence" value="ECO:0007669"/>
    <property type="project" value="UniProtKB-EC"/>
</dbReference>
<comment type="subcellular location">
    <subcellularLocation>
        <location evidence="1">Nucleus</location>
    </subcellularLocation>
</comment>
<dbReference type="PANTHER" id="PTHR12978">
    <property type="entry name" value="HISTIDINE TRIAD HIT PROTEIN MEMBER"/>
    <property type="match status" value="1"/>
</dbReference>
<dbReference type="GO" id="GO:0000340">
    <property type="term" value="F:RNA 7-methylguanosine cap binding"/>
    <property type="evidence" value="ECO:0007669"/>
    <property type="project" value="TreeGrafter"/>
</dbReference>
<evidence type="ECO:0000256" key="8">
    <source>
        <dbReference type="ARBA" id="ARBA00030609"/>
    </source>
</evidence>
<dbReference type="Proteomes" id="UP000466442">
    <property type="component" value="Unassembled WGS sequence"/>
</dbReference>
<evidence type="ECO:0000313" key="10">
    <source>
        <dbReference type="EMBL" id="KAF6203503.1"/>
    </source>
</evidence>
<dbReference type="Pfam" id="PF05652">
    <property type="entry name" value="DcpS"/>
    <property type="match status" value="1"/>
</dbReference>
<evidence type="ECO:0000313" key="11">
    <source>
        <dbReference type="Proteomes" id="UP000466442"/>
    </source>
</evidence>
<dbReference type="EMBL" id="WIXP02000010">
    <property type="protein sequence ID" value="KAF6203503.1"/>
    <property type="molecule type" value="Genomic_DNA"/>
</dbReference>
<evidence type="ECO:0000256" key="7">
    <source>
        <dbReference type="ARBA" id="ARBA00029885"/>
    </source>
</evidence>
<dbReference type="SUPFAM" id="SSF102860">
    <property type="entry name" value="mRNA decapping enzyme DcpS N-terminal domain"/>
    <property type="match status" value="1"/>
</dbReference>
<evidence type="ECO:0000256" key="2">
    <source>
        <dbReference type="ARBA" id="ARBA00010208"/>
    </source>
</evidence>
<dbReference type="InterPro" id="IPR008594">
    <property type="entry name" value="DcpS/DCS2"/>
</dbReference>
<evidence type="ECO:0000256" key="6">
    <source>
        <dbReference type="ARBA" id="ARBA00023242"/>
    </source>
</evidence>
<gene>
    <name evidence="10" type="ORF">GE061_001834</name>
</gene>
<evidence type="ECO:0000256" key="9">
    <source>
        <dbReference type="ARBA" id="ARBA00048222"/>
    </source>
</evidence>
<dbReference type="InterPro" id="IPR011145">
    <property type="entry name" value="Scavenger_mRNA_decap_enz_N"/>
</dbReference>
<dbReference type="EC" id="3.6.1.59" evidence="3"/>
<dbReference type="Pfam" id="PF11969">
    <property type="entry name" value="DcpS_C"/>
    <property type="match status" value="1"/>
</dbReference>
<accession>A0A8S9X3H4</accession>
<dbReference type="Gene3D" id="3.30.200.40">
    <property type="entry name" value="Scavenger mRNA decapping enzyme, N-terminal domain"/>
    <property type="match status" value="1"/>
</dbReference>
<reference evidence="10" key="1">
    <citation type="journal article" date="2021" name="Mol. Ecol. Resour.">
        <title>Apolygus lucorum genome provides insights into omnivorousness and mesophyll feeding.</title>
        <authorList>
            <person name="Liu Y."/>
            <person name="Liu H."/>
            <person name="Wang H."/>
            <person name="Huang T."/>
            <person name="Liu B."/>
            <person name="Yang B."/>
            <person name="Yin L."/>
            <person name="Li B."/>
            <person name="Zhang Y."/>
            <person name="Zhang S."/>
            <person name="Jiang F."/>
            <person name="Zhang X."/>
            <person name="Ren Y."/>
            <person name="Wang B."/>
            <person name="Wang S."/>
            <person name="Lu Y."/>
            <person name="Wu K."/>
            <person name="Fan W."/>
            <person name="Wang G."/>
        </authorList>
    </citation>
    <scope>NUCLEOTIDE SEQUENCE</scope>
    <source>
        <strain evidence="10">12Hb</strain>
    </source>
</reference>
<dbReference type="PANTHER" id="PTHR12978:SF0">
    <property type="entry name" value="M7GPPPX DIPHOSPHATASE"/>
    <property type="match status" value="1"/>
</dbReference>
<dbReference type="FunFam" id="3.30.428.10:FF:000006">
    <property type="entry name" value="m7GpppX diphosphatase"/>
    <property type="match status" value="1"/>
</dbReference>
<dbReference type="GO" id="GO:0000932">
    <property type="term" value="C:P-body"/>
    <property type="evidence" value="ECO:0007669"/>
    <property type="project" value="TreeGrafter"/>
</dbReference>
<dbReference type="AlphaFoldDB" id="A0A8S9X3H4"/>
<dbReference type="Gene3D" id="3.30.428.10">
    <property type="entry name" value="HIT-like"/>
    <property type="match status" value="1"/>
</dbReference>
<proteinExistence type="inferred from homology"/>
<dbReference type="GO" id="GO:0000290">
    <property type="term" value="P:deadenylation-dependent decapping of nuclear-transcribed mRNA"/>
    <property type="evidence" value="ECO:0007669"/>
    <property type="project" value="InterPro"/>
</dbReference>
<evidence type="ECO:0000256" key="3">
    <source>
        <dbReference type="ARBA" id="ARBA00012520"/>
    </source>
</evidence>
<dbReference type="SUPFAM" id="SSF54197">
    <property type="entry name" value="HIT-like"/>
    <property type="match status" value="1"/>
</dbReference>
<protein>
    <recommendedName>
        <fullName evidence="4">m7GpppX diphosphatase</fullName>
        <ecNumber evidence="3">3.6.1.59</ecNumber>
    </recommendedName>
    <alternativeName>
        <fullName evidence="8">Decapping scavenger enzyme</fullName>
    </alternativeName>
    <alternativeName>
        <fullName evidence="7">Scavenger mRNA-decapping enzyme DcpS</fullName>
    </alternativeName>
</protein>
<dbReference type="OrthoDB" id="10264956at2759"/>
<dbReference type="GO" id="GO:0005634">
    <property type="term" value="C:nucleus"/>
    <property type="evidence" value="ECO:0007669"/>
    <property type="project" value="UniProtKB-SubCell"/>
</dbReference>
<keyword evidence="6" id="KW-0539">Nucleus</keyword>
<sequence length="445" mass="49802">MLKKSEAVEVVGSRRWTVGDPKGEQASIGGPQSRQAFTLIHLRVTQGINVRAVSGGAAGGATGGGGGNSSAAGAVIGGDPADLARGRFVDEEDDLTVIRRGGTLRSQKVCCPVDCRKGYYTTTGNMEPESKKTKLEVNGHQEVVRDLSEFEFVRVLADYSQKKVVCVEGRLKGKEGKAVLWLDKLPLSEEVIKAICTEKSQLVPEFNNDIYGSYSALVDPKLNEIKTTLVYPATEQHIQRFLQKPVYIVEETPECYNTITLPFIEKEQLSVEWVYNILEGKKETDRIIYEDKDPDAGFTLIPDLKWNAKQTVDLYCLALVRPRGIKSLRDLTGKHVSLLKNVLDKGREVIEEKFKIGKERLRVYIHYQPTFYHLHVHFNVISFEASGSHCEKAYLLRSVIDNLEQYPDYYKNATLTCVVSEGQNLCQELISKGVIRKLETPNKDD</sequence>